<evidence type="ECO:0000256" key="3">
    <source>
        <dbReference type="ARBA" id="ARBA00022777"/>
    </source>
</evidence>
<keyword evidence="5 7" id="KW-0054">Arabinose catabolism</keyword>
<name>A0ABS8AQ50_9BACT</name>
<evidence type="ECO:0000256" key="1">
    <source>
        <dbReference type="ARBA" id="ARBA00022679"/>
    </source>
</evidence>
<comment type="similarity">
    <text evidence="7 9">Belongs to the ribulokinase family.</text>
</comment>
<dbReference type="Pfam" id="PF00370">
    <property type="entry name" value="FGGY_N"/>
    <property type="match status" value="1"/>
</dbReference>
<dbReference type="InterPro" id="IPR000577">
    <property type="entry name" value="Carb_kinase_FGGY"/>
</dbReference>
<dbReference type="Gene3D" id="3.30.420.40">
    <property type="match status" value="1"/>
</dbReference>
<reference evidence="12" key="1">
    <citation type="submission" date="2021-10" db="EMBL/GenBank/DDBJ databases">
        <authorList>
            <person name="Dean J.D."/>
            <person name="Kim M.K."/>
            <person name="Newey C.N."/>
            <person name="Stoker T.S."/>
            <person name="Thompson D.W."/>
            <person name="Grose J.H."/>
        </authorList>
    </citation>
    <scope>NUCLEOTIDE SEQUENCE</scope>
    <source>
        <strain evidence="12">BT178</strain>
    </source>
</reference>
<dbReference type="PANTHER" id="PTHR43435:SF4">
    <property type="entry name" value="FGGY CARBOHYDRATE KINASE DOMAIN-CONTAINING PROTEIN"/>
    <property type="match status" value="1"/>
</dbReference>
<dbReference type="RefSeq" id="WP_226174187.1">
    <property type="nucleotide sequence ID" value="NZ_JAJADR010000002.1"/>
</dbReference>
<keyword evidence="3 7" id="KW-0418">Kinase</keyword>
<dbReference type="Proteomes" id="UP001165296">
    <property type="component" value="Unassembled WGS sequence"/>
</dbReference>
<evidence type="ECO:0000256" key="7">
    <source>
        <dbReference type="HAMAP-Rule" id="MF_00520"/>
    </source>
</evidence>
<dbReference type="GO" id="GO:0008741">
    <property type="term" value="F:ribulokinase activity"/>
    <property type="evidence" value="ECO:0007669"/>
    <property type="project" value="UniProtKB-EC"/>
</dbReference>
<feature type="domain" description="Carbohydrate kinase FGGY N-terminal" evidence="10">
    <location>
        <begin position="10"/>
        <end position="282"/>
    </location>
</feature>
<evidence type="ECO:0000259" key="10">
    <source>
        <dbReference type="Pfam" id="PF00370"/>
    </source>
</evidence>
<accession>A0ABS8AQ50</accession>
<dbReference type="EMBL" id="JAJADR010000002">
    <property type="protein sequence ID" value="MCB2407869.1"/>
    <property type="molecule type" value="Genomic_DNA"/>
</dbReference>
<comment type="catalytic activity">
    <reaction evidence="7 9">
        <text>L-ribulose + ATP = L-ribulose 5-phosphate + ADP + H(+)</text>
        <dbReference type="Rhea" id="RHEA:22072"/>
        <dbReference type="ChEBI" id="CHEBI:15378"/>
        <dbReference type="ChEBI" id="CHEBI:16880"/>
        <dbReference type="ChEBI" id="CHEBI:30616"/>
        <dbReference type="ChEBI" id="CHEBI:58226"/>
        <dbReference type="ChEBI" id="CHEBI:456216"/>
        <dbReference type="EC" id="2.7.1.16"/>
    </reaction>
</comment>
<evidence type="ECO:0000256" key="4">
    <source>
        <dbReference type="ARBA" id="ARBA00022840"/>
    </source>
</evidence>
<dbReference type="InterPro" id="IPR043129">
    <property type="entry name" value="ATPase_NBD"/>
</dbReference>
<proteinExistence type="inferred from homology"/>
<keyword evidence="1 7" id="KW-0808">Transferase</keyword>
<organism evidence="12 13">
    <name type="scientific">Hymenobacter lucidus</name>
    <dbReference type="NCBI Taxonomy" id="2880930"/>
    <lineage>
        <taxon>Bacteria</taxon>
        <taxon>Pseudomonadati</taxon>
        <taxon>Bacteroidota</taxon>
        <taxon>Cytophagia</taxon>
        <taxon>Cytophagales</taxon>
        <taxon>Hymenobacteraceae</taxon>
        <taxon>Hymenobacter</taxon>
    </lineage>
</organism>
<keyword evidence="13" id="KW-1185">Reference proteome</keyword>
<dbReference type="InterPro" id="IPR005929">
    <property type="entry name" value="Ribulokinase"/>
</dbReference>
<dbReference type="Gene3D" id="1.20.58.2240">
    <property type="match status" value="1"/>
</dbReference>
<comment type="pathway">
    <text evidence="7 9">Carbohydrate degradation; L-arabinose degradation via L-ribulose; D-xylulose 5-phosphate from L-arabinose (bacterial route): step 2/3.</text>
</comment>
<dbReference type="Pfam" id="PF02782">
    <property type="entry name" value="FGGY_C"/>
    <property type="match status" value="1"/>
</dbReference>
<keyword evidence="2 7" id="KW-0547">Nucleotide-binding</keyword>
<dbReference type="PANTHER" id="PTHR43435">
    <property type="entry name" value="RIBULOKINASE"/>
    <property type="match status" value="1"/>
</dbReference>
<evidence type="ECO:0000259" key="11">
    <source>
        <dbReference type="Pfam" id="PF02782"/>
    </source>
</evidence>
<comment type="catalytic activity">
    <reaction evidence="7">
        <text>D-ribulose + ATP = D-ribulose 5-phosphate + ADP + H(+)</text>
        <dbReference type="Rhea" id="RHEA:17601"/>
        <dbReference type="ChEBI" id="CHEBI:15378"/>
        <dbReference type="ChEBI" id="CHEBI:17173"/>
        <dbReference type="ChEBI" id="CHEBI:30616"/>
        <dbReference type="ChEBI" id="CHEBI:58121"/>
        <dbReference type="ChEBI" id="CHEBI:456216"/>
        <dbReference type="EC" id="2.7.1.16"/>
    </reaction>
</comment>
<evidence type="ECO:0000256" key="2">
    <source>
        <dbReference type="ARBA" id="ARBA00022741"/>
    </source>
</evidence>
<evidence type="ECO:0000313" key="12">
    <source>
        <dbReference type="EMBL" id="MCB2407869.1"/>
    </source>
</evidence>
<evidence type="ECO:0000256" key="9">
    <source>
        <dbReference type="RuleBase" id="RU003455"/>
    </source>
</evidence>
<dbReference type="SUPFAM" id="SSF53067">
    <property type="entry name" value="Actin-like ATPase domain"/>
    <property type="match status" value="2"/>
</dbReference>
<evidence type="ECO:0000313" key="13">
    <source>
        <dbReference type="Proteomes" id="UP001165296"/>
    </source>
</evidence>
<dbReference type="NCBIfam" id="NF003154">
    <property type="entry name" value="PRK04123.1"/>
    <property type="match status" value="1"/>
</dbReference>
<dbReference type="HAMAP" id="MF_00520">
    <property type="entry name" value="Ribulokinase"/>
    <property type="match status" value="1"/>
</dbReference>
<dbReference type="InterPro" id="IPR018485">
    <property type="entry name" value="FGGY_C"/>
</dbReference>
<feature type="domain" description="Carbohydrate kinase FGGY C-terminal" evidence="11">
    <location>
        <begin position="292"/>
        <end position="508"/>
    </location>
</feature>
<sequence>METTTPTDAYVIGIDYGTDSVRALLVNARTGAEVAQAVHPYARWKTQQYCNAAKNQFRQHPLDHIEGLEATVRQVASHVPAEQIVGLAVDTTGSTPGPVNEQGVALALLPEFAENPNAMFVLWKDHTALAEAAEINQKARSWGGEDYTKFEGGIYSSEWFWAKIIHVTREDEAVAQAAYSWMEHCDWLTLLLTGTDLHDFKRSRCAAGHKAMWHESWGGLPLEQFLVELEPKITLLRGRLYQQTFTADEVAGHLSEEWATRLGLTTKTVVAVGSFDAHAGAVAGEIEAYSMVKVMGTSTCDIVVAPMNEVGEKLVPGICGQVDGSVIPGMLGLEAGQSAVGDLLAWFRQMLEWPLNTMLASSKVLSPEQQQALRQEMSDNIMVELNKAAAAVDPEESQVLALDWVNGRRTPDANQALKGAIMNLTMGTSAPQVFRALVESICYGSRQIVERFEQNGIPIKQVIGLGGVAKKSAFMMQTLADVLNRPIKVAESDQAPALGSAMYAAVAAGIHADVVTAQKAMGNGFAETYEPNPARVADYQRRYEQYQAFGQYVEQATELRGGEVAETELVSHA</sequence>
<dbReference type="InterPro" id="IPR018484">
    <property type="entry name" value="FGGY_N"/>
</dbReference>
<dbReference type="CDD" id="cd07781">
    <property type="entry name" value="ASKHA_NBD_FGGY_L-RBK"/>
    <property type="match status" value="1"/>
</dbReference>
<evidence type="ECO:0000256" key="8">
    <source>
        <dbReference type="NCBIfam" id="TIGR01234"/>
    </source>
</evidence>
<keyword evidence="6 7" id="KW-0119">Carbohydrate metabolism</keyword>
<evidence type="ECO:0000256" key="6">
    <source>
        <dbReference type="ARBA" id="ARBA00023277"/>
    </source>
</evidence>
<gene>
    <name evidence="7" type="primary">araB</name>
    <name evidence="12" type="ORF">LGH74_07765</name>
</gene>
<dbReference type="NCBIfam" id="TIGR01234">
    <property type="entry name" value="L-ribulokinase"/>
    <property type="match status" value="1"/>
</dbReference>
<dbReference type="PIRSF" id="PIRSF000538">
    <property type="entry name" value="GlpK"/>
    <property type="match status" value="1"/>
</dbReference>
<evidence type="ECO:0000256" key="5">
    <source>
        <dbReference type="ARBA" id="ARBA00022935"/>
    </source>
</evidence>
<keyword evidence="4 7" id="KW-0067">ATP-binding</keyword>
<protein>
    <recommendedName>
        <fullName evidence="7 8">Ribulokinase</fullName>
        <ecNumber evidence="7 8">2.7.1.16</ecNumber>
    </recommendedName>
</protein>
<comment type="caution">
    <text evidence="12">The sequence shown here is derived from an EMBL/GenBank/DDBJ whole genome shotgun (WGS) entry which is preliminary data.</text>
</comment>
<dbReference type="EC" id="2.7.1.16" evidence="7 8"/>